<organism evidence="2 3">
    <name type="scientific">Jimgerdemannia flammicorona</name>
    <dbReference type="NCBI Taxonomy" id="994334"/>
    <lineage>
        <taxon>Eukaryota</taxon>
        <taxon>Fungi</taxon>
        <taxon>Fungi incertae sedis</taxon>
        <taxon>Mucoromycota</taxon>
        <taxon>Mucoromycotina</taxon>
        <taxon>Endogonomycetes</taxon>
        <taxon>Endogonales</taxon>
        <taxon>Endogonaceae</taxon>
        <taxon>Jimgerdemannia</taxon>
    </lineage>
</organism>
<dbReference type="Proteomes" id="UP000268093">
    <property type="component" value="Unassembled WGS sequence"/>
</dbReference>
<dbReference type="InterPro" id="IPR001128">
    <property type="entry name" value="Cyt_P450"/>
</dbReference>
<dbReference type="GO" id="GO:0005506">
    <property type="term" value="F:iron ion binding"/>
    <property type="evidence" value="ECO:0007669"/>
    <property type="project" value="InterPro"/>
</dbReference>
<comment type="similarity">
    <text evidence="1">Belongs to the cytochrome P450 family.</text>
</comment>
<evidence type="ECO:0000256" key="1">
    <source>
        <dbReference type="ARBA" id="ARBA00010617"/>
    </source>
</evidence>
<dbReference type="AlphaFoldDB" id="A0A432ZZN4"/>
<gene>
    <name evidence="2" type="ORF">BC936DRAFT_142946</name>
</gene>
<accession>A0A432ZZN4</accession>
<name>A0A432ZZN4_9FUNG</name>
<dbReference type="GO" id="GO:0020037">
    <property type="term" value="F:heme binding"/>
    <property type="evidence" value="ECO:0007669"/>
    <property type="project" value="InterPro"/>
</dbReference>
<evidence type="ECO:0000313" key="2">
    <source>
        <dbReference type="EMBL" id="RUO95928.1"/>
    </source>
</evidence>
<dbReference type="PANTHER" id="PTHR24305">
    <property type="entry name" value="CYTOCHROME P450"/>
    <property type="match status" value="1"/>
</dbReference>
<evidence type="ECO:0000313" key="3">
    <source>
        <dbReference type="Proteomes" id="UP000268093"/>
    </source>
</evidence>
<dbReference type="Pfam" id="PF00067">
    <property type="entry name" value="p450"/>
    <property type="match status" value="1"/>
</dbReference>
<sequence length="114" mass="12754">MTKWKIQLTRHCRPNPSHYSETTSNTTLNIAYALATNPIVQTRFHAEIDSIVGLLAFSNSVDVPYTYSILRESLRLHPVAPIHGMEARVDTVVQGHLFPKGTNSLLMIRAAALR</sequence>
<dbReference type="PANTHER" id="PTHR24305:SF166">
    <property type="entry name" value="CYTOCHROME P450 12A4, MITOCHONDRIAL-RELATED"/>
    <property type="match status" value="1"/>
</dbReference>
<dbReference type="EMBL" id="RBNI01024668">
    <property type="protein sequence ID" value="RUO95928.1"/>
    <property type="molecule type" value="Genomic_DNA"/>
</dbReference>
<comment type="caution">
    <text evidence="2">The sequence shown here is derived from an EMBL/GenBank/DDBJ whole genome shotgun (WGS) entry which is preliminary data.</text>
</comment>
<dbReference type="OrthoDB" id="1470350at2759"/>
<dbReference type="InterPro" id="IPR050121">
    <property type="entry name" value="Cytochrome_P450_monoxygenase"/>
</dbReference>
<dbReference type="InterPro" id="IPR036396">
    <property type="entry name" value="Cyt_P450_sf"/>
</dbReference>
<reference evidence="2 3" key="1">
    <citation type="journal article" date="2018" name="New Phytol.">
        <title>Phylogenomics of Endogonaceae and evolution of mycorrhizas within Mucoromycota.</title>
        <authorList>
            <person name="Chang Y."/>
            <person name="Desiro A."/>
            <person name="Na H."/>
            <person name="Sandor L."/>
            <person name="Lipzen A."/>
            <person name="Clum A."/>
            <person name="Barry K."/>
            <person name="Grigoriev I.V."/>
            <person name="Martin F.M."/>
            <person name="Stajich J.E."/>
            <person name="Smith M.E."/>
            <person name="Bonito G."/>
            <person name="Spatafora J.W."/>
        </authorList>
    </citation>
    <scope>NUCLEOTIDE SEQUENCE [LARGE SCALE GENOMIC DNA]</scope>
    <source>
        <strain evidence="2 3">GMNB39</strain>
    </source>
</reference>
<dbReference type="GO" id="GO:0016705">
    <property type="term" value="F:oxidoreductase activity, acting on paired donors, with incorporation or reduction of molecular oxygen"/>
    <property type="evidence" value="ECO:0007669"/>
    <property type="project" value="InterPro"/>
</dbReference>
<dbReference type="SUPFAM" id="SSF48264">
    <property type="entry name" value="Cytochrome P450"/>
    <property type="match status" value="1"/>
</dbReference>
<proteinExistence type="inferred from homology"/>
<dbReference type="Gene3D" id="1.10.630.10">
    <property type="entry name" value="Cytochrome P450"/>
    <property type="match status" value="1"/>
</dbReference>
<keyword evidence="3" id="KW-1185">Reference proteome</keyword>
<dbReference type="GO" id="GO:0004497">
    <property type="term" value="F:monooxygenase activity"/>
    <property type="evidence" value="ECO:0007669"/>
    <property type="project" value="InterPro"/>
</dbReference>
<protein>
    <submittedName>
        <fullName evidence="2">Cytochrome P450</fullName>
    </submittedName>
</protein>